<feature type="transmembrane region" description="Helical" evidence="6">
    <location>
        <begin position="12"/>
        <end position="33"/>
    </location>
</feature>
<keyword evidence="8" id="KW-1185">Reference proteome</keyword>
<dbReference type="GO" id="GO:0005886">
    <property type="term" value="C:plasma membrane"/>
    <property type="evidence" value="ECO:0007669"/>
    <property type="project" value="UniProtKB-SubCell"/>
</dbReference>
<evidence type="ECO:0000256" key="1">
    <source>
        <dbReference type="ARBA" id="ARBA00004651"/>
    </source>
</evidence>
<evidence type="ECO:0000256" key="4">
    <source>
        <dbReference type="ARBA" id="ARBA00022989"/>
    </source>
</evidence>
<keyword evidence="2" id="KW-1003">Cell membrane</keyword>
<keyword evidence="4 6" id="KW-1133">Transmembrane helix</keyword>
<dbReference type="RefSeq" id="WP_160720792.1">
    <property type="nucleotide sequence ID" value="NZ_SUMG01000007.1"/>
</dbReference>
<evidence type="ECO:0000256" key="6">
    <source>
        <dbReference type="SAM" id="Phobius"/>
    </source>
</evidence>
<comment type="subcellular location">
    <subcellularLocation>
        <location evidence="1">Cell membrane</location>
        <topology evidence="1">Multi-pass membrane protein</topology>
    </subcellularLocation>
</comment>
<feature type="transmembrane region" description="Helical" evidence="6">
    <location>
        <begin position="39"/>
        <end position="59"/>
    </location>
</feature>
<name>A0AA43XL18_9CLOT</name>
<feature type="transmembrane region" description="Helical" evidence="6">
    <location>
        <begin position="103"/>
        <end position="122"/>
    </location>
</feature>
<evidence type="ECO:0000313" key="7">
    <source>
        <dbReference type="EMBL" id="NBG88336.1"/>
    </source>
</evidence>
<dbReference type="InterPro" id="IPR005598">
    <property type="entry name" value="ATP_synth_I"/>
</dbReference>
<dbReference type="AlphaFoldDB" id="A0AA43XL18"/>
<evidence type="ECO:0000256" key="3">
    <source>
        <dbReference type="ARBA" id="ARBA00022692"/>
    </source>
</evidence>
<gene>
    <name evidence="7" type="ORF">ISALK_07455</name>
</gene>
<sequence>MDPRAQIKQDFIKIIKGMIIGNILFIILGSIFIEERLPFILGLIFGSVIAVLNMRLLYLTLDKAVTMSMRRAQIFTVSRYILRYIIIGIVVYASLTADHLHPFGTIIGLLLIKPVILATQLFEDKAFLRNVFIRKKD</sequence>
<dbReference type="Proteomes" id="UP000449710">
    <property type="component" value="Unassembled WGS sequence"/>
</dbReference>
<protein>
    <submittedName>
        <fullName evidence="7">ATP synthase subunit I</fullName>
    </submittedName>
</protein>
<accession>A0AA43XL18</accession>
<dbReference type="EMBL" id="SUMG01000007">
    <property type="protein sequence ID" value="NBG88336.1"/>
    <property type="molecule type" value="Genomic_DNA"/>
</dbReference>
<keyword evidence="5 6" id="KW-0472">Membrane</keyword>
<proteinExistence type="predicted"/>
<feature type="transmembrane region" description="Helical" evidence="6">
    <location>
        <begin position="80"/>
        <end position="97"/>
    </location>
</feature>
<evidence type="ECO:0000256" key="5">
    <source>
        <dbReference type="ARBA" id="ARBA00023136"/>
    </source>
</evidence>
<keyword evidence="3 6" id="KW-0812">Transmembrane</keyword>
<comment type="caution">
    <text evidence="7">The sequence shown here is derived from an EMBL/GenBank/DDBJ whole genome shotgun (WGS) entry which is preliminary data.</text>
</comment>
<evidence type="ECO:0000313" key="8">
    <source>
        <dbReference type="Proteomes" id="UP000449710"/>
    </source>
</evidence>
<dbReference type="Pfam" id="PF03899">
    <property type="entry name" value="ATP-synt_I"/>
    <property type="match status" value="1"/>
</dbReference>
<reference evidence="7 8" key="1">
    <citation type="submission" date="2019-04" db="EMBL/GenBank/DDBJ databases">
        <title>Isachenkonia alkalipeptolytica gen. nov. sp. nov. a new anaerobic, alkiliphilic organothrophic bacterium capable to reduce synthesized ferrihydrite isolated from a soda lake.</title>
        <authorList>
            <person name="Toshchakov S.V."/>
            <person name="Zavarzina D.G."/>
            <person name="Zhilina T.N."/>
            <person name="Kostrikina N.A."/>
            <person name="Kublanov I.V."/>
        </authorList>
    </citation>
    <scope>NUCLEOTIDE SEQUENCE [LARGE SCALE GENOMIC DNA]</scope>
    <source>
        <strain evidence="7 8">Z-1701</strain>
    </source>
</reference>
<evidence type="ECO:0000256" key="2">
    <source>
        <dbReference type="ARBA" id="ARBA00022475"/>
    </source>
</evidence>
<organism evidence="7 8">
    <name type="scientific">Isachenkonia alkalipeptolytica</name>
    <dbReference type="NCBI Taxonomy" id="2565777"/>
    <lineage>
        <taxon>Bacteria</taxon>
        <taxon>Bacillati</taxon>
        <taxon>Bacillota</taxon>
        <taxon>Clostridia</taxon>
        <taxon>Eubacteriales</taxon>
        <taxon>Clostridiaceae</taxon>
        <taxon>Isachenkonia</taxon>
    </lineage>
</organism>